<organism evidence="2 3">
    <name type="scientific">Gossypium harknessii</name>
    <dbReference type="NCBI Taxonomy" id="34285"/>
    <lineage>
        <taxon>Eukaryota</taxon>
        <taxon>Viridiplantae</taxon>
        <taxon>Streptophyta</taxon>
        <taxon>Embryophyta</taxon>
        <taxon>Tracheophyta</taxon>
        <taxon>Spermatophyta</taxon>
        <taxon>Magnoliopsida</taxon>
        <taxon>eudicotyledons</taxon>
        <taxon>Gunneridae</taxon>
        <taxon>Pentapetalae</taxon>
        <taxon>rosids</taxon>
        <taxon>malvids</taxon>
        <taxon>Malvales</taxon>
        <taxon>Malvaceae</taxon>
        <taxon>Malvoideae</taxon>
        <taxon>Gossypium</taxon>
    </lineage>
</organism>
<feature type="domain" description="RNase H type-1" evidence="1">
    <location>
        <begin position="7"/>
        <end position="85"/>
    </location>
</feature>
<dbReference type="SUPFAM" id="SSF53098">
    <property type="entry name" value="Ribonuclease H-like"/>
    <property type="match status" value="1"/>
</dbReference>
<gene>
    <name evidence="2" type="ORF">Gohar_001420</name>
</gene>
<evidence type="ECO:0000259" key="1">
    <source>
        <dbReference type="Pfam" id="PF13456"/>
    </source>
</evidence>
<dbReference type="GO" id="GO:0004523">
    <property type="term" value="F:RNA-DNA hybrid ribonuclease activity"/>
    <property type="evidence" value="ECO:0007669"/>
    <property type="project" value="InterPro"/>
</dbReference>
<dbReference type="Proteomes" id="UP000593560">
    <property type="component" value="Unassembled WGS sequence"/>
</dbReference>
<reference evidence="2 3" key="1">
    <citation type="journal article" date="2019" name="Genome Biol. Evol.">
        <title>Insights into the evolution of the New World diploid cottons (Gossypium, subgenus Houzingenia) based on genome sequencing.</title>
        <authorList>
            <person name="Grover C.E."/>
            <person name="Arick M.A. 2nd"/>
            <person name="Thrash A."/>
            <person name="Conover J.L."/>
            <person name="Sanders W.S."/>
            <person name="Peterson D.G."/>
            <person name="Frelichowski J.E."/>
            <person name="Scheffler J.A."/>
            <person name="Scheffler B.E."/>
            <person name="Wendel J.F."/>
        </authorList>
    </citation>
    <scope>NUCLEOTIDE SEQUENCE [LARGE SCALE GENOMIC DNA]</scope>
    <source>
        <strain evidence="2">0</strain>
        <tissue evidence="2">Leaf</tissue>
    </source>
</reference>
<protein>
    <recommendedName>
        <fullName evidence="1">RNase H type-1 domain-containing protein</fullName>
    </recommendedName>
</protein>
<dbReference type="InterPro" id="IPR036397">
    <property type="entry name" value="RNaseH_sf"/>
</dbReference>
<dbReference type="PANTHER" id="PTHR47723">
    <property type="entry name" value="OS05G0353850 PROTEIN"/>
    <property type="match status" value="1"/>
</dbReference>
<dbReference type="InterPro" id="IPR044730">
    <property type="entry name" value="RNase_H-like_dom_plant"/>
</dbReference>
<dbReference type="CDD" id="cd06222">
    <property type="entry name" value="RNase_H_like"/>
    <property type="match status" value="1"/>
</dbReference>
<dbReference type="GO" id="GO:0003676">
    <property type="term" value="F:nucleic acid binding"/>
    <property type="evidence" value="ECO:0007669"/>
    <property type="project" value="InterPro"/>
</dbReference>
<dbReference type="AlphaFoldDB" id="A0A7J9I3U3"/>
<keyword evidence="3" id="KW-1185">Reference proteome</keyword>
<dbReference type="InterPro" id="IPR012337">
    <property type="entry name" value="RNaseH-like_sf"/>
</dbReference>
<dbReference type="InterPro" id="IPR002156">
    <property type="entry name" value="RNaseH_domain"/>
</dbReference>
<evidence type="ECO:0000313" key="2">
    <source>
        <dbReference type="EMBL" id="MBA0816797.1"/>
    </source>
</evidence>
<comment type="caution">
    <text evidence="2">The sequence shown here is derived from an EMBL/GenBank/DDBJ whole genome shotgun (WGS) entry which is preliminary data.</text>
</comment>
<name>A0A7J9I3U3_9ROSI</name>
<dbReference type="InterPro" id="IPR053151">
    <property type="entry name" value="RNase_H-like"/>
</dbReference>
<dbReference type="EMBL" id="JABFAD010000013">
    <property type="protein sequence ID" value="MBA0816797.1"/>
    <property type="molecule type" value="Genomic_DNA"/>
</dbReference>
<dbReference type="PANTHER" id="PTHR47723:SF19">
    <property type="entry name" value="POLYNUCLEOTIDYL TRANSFERASE, RIBONUCLEASE H-LIKE SUPERFAMILY PROTEIN"/>
    <property type="match status" value="1"/>
</dbReference>
<evidence type="ECO:0000313" key="3">
    <source>
        <dbReference type="Proteomes" id="UP000593560"/>
    </source>
</evidence>
<feature type="non-terminal residue" evidence="2">
    <location>
        <position position="93"/>
    </location>
</feature>
<dbReference type="OrthoDB" id="1741277at2759"/>
<sequence>MWICICSDGAVKVNLGSASAGGILKDQNGEWIIGFNCRIGICFVFEAELWGILDGVTLAQGSLHDRILIQIDNMKVIRDIKESFLKDSNSALI</sequence>
<dbReference type="Gene3D" id="3.30.420.10">
    <property type="entry name" value="Ribonuclease H-like superfamily/Ribonuclease H"/>
    <property type="match status" value="1"/>
</dbReference>
<dbReference type="Pfam" id="PF13456">
    <property type="entry name" value="RVT_3"/>
    <property type="match status" value="1"/>
</dbReference>
<proteinExistence type="predicted"/>
<accession>A0A7J9I3U3</accession>